<dbReference type="GO" id="GO:0016180">
    <property type="term" value="P:snRNA processing"/>
    <property type="evidence" value="ECO:0007669"/>
    <property type="project" value="TreeGrafter"/>
</dbReference>
<dbReference type="Pfam" id="PF00753">
    <property type="entry name" value="Lactamase_B"/>
    <property type="match status" value="1"/>
</dbReference>
<dbReference type="InterPro" id="IPR022712">
    <property type="entry name" value="Beta_Casp"/>
</dbReference>
<feature type="compositionally biased region" description="Basic and acidic residues" evidence="2">
    <location>
        <begin position="303"/>
        <end position="314"/>
    </location>
</feature>
<dbReference type="Gene3D" id="3.40.50.10890">
    <property type="match status" value="2"/>
</dbReference>
<name>A0A835XMN3_9CHLO</name>
<keyword evidence="1" id="KW-0378">Hydrolase</keyword>
<dbReference type="GO" id="GO:0005634">
    <property type="term" value="C:nucleus"/>
    <property type="evidence" value="ECO:0007669"/>
    <property type="project" value="TreeGrafter"/>
</dbReference>
<dbReference type="SMART" id="SM00849">
    <property type="entry name" value="Lactamase_B"/>
    <property type="match status" value="1"/>
</dbReference>
<dbReference type="Proteomes" id="UP000612055">
    <property type="component" value="Unassembled WGS sequence"/>
</dbReference>
<dbReference type="Pfam" id="PF10996">
    <property type="entry name" value="Beta-Casp"/>
    <property type="match status" value="1"/>
</dbReference>
<keyword evidence="6" id="KW-1185">Reference proteome</keyword>
<dbReference type="SUPFAM" id="SSF56281">
    <property type="entry name" value="Metallo-hydrolase/oxidoreductase"/>
    <property type="match status" value="2"/>
</dbReference>
<feature type="domain" description="Metallo-beta-lactamase" evidence="3">
    <location>
        <begin position="3"/>
        <end position="194"/>
    </location>
</feature>
<comment type="caution">
    <text evidence="5">The sequence shown here is derived from an EMBL/GenBank/DDBJ whole genome shotgun (WGS) entry which is preliminary data.</text>
</comment>
<dbReference type="PANTHER" id="PTHR11203:SF37">
    <property type="entry name" value="INTEGRATOR COMPLEX SUBUNIT 11"/>
    <property type="match status" value="1"/>
</dbReference>
<reference evidence="5" key="1">
    <citation type="journal article" date="2020" name="bioRxiv">
        <title>Comparative genomics of Chlamydomonas.</title>
        <authorList>
            <person name="Craig R.J."/>
            <person name="Hasan A.R."/>
            <person name="Ness R.W."/>
            <person name="Keightley P.D."/>
        </authorList>
    </citation>
    <scope>NUCLEOTIDE SEQUENCE</scope>
    <source>
        <strain evidence="5">CCAP 11/70</strain>
    </source>
</reference>
<dbReference type="EMBL" id="JAEHOE010000105">
    <property type="protein sequence ID" value="KAG2486888.1"/>
    <property type="molecule type" value="Genomic_DNA"/>
</dbReference>
<dbReference type="OrthoDB" id="10249535at2759"/>
<dbReference type="InterPro" id="IPR001279">
    <property type="entry name" value="Metallo-B-lactamas"/>
</dbReference>
<protein>
    <submittedName>
        <fullName evidence="5">Uncharacterized protein</fullName>
    </submittedName>
</protein>
<evidence type="ECO:0000259" key="4">
    <source>
        <dbReference type="SMART" id="SM01027"/>
    </source>
</evidence>
<dbReference type="InterPro" id="IPR036866">
    <property type="entry name" value="RibonucZ/Hydroxyglut_hydro"/>
</dbReference>
<proteinExistence type="predicted"/>
<feature type="domain" description="Beta-Casp" evidence="4">
    <location>
        <begin position="228"/>
        <end position="462"/>
    </location>
</feature>
<dbReference type="SMART" id="SM01027">
    <property type="entry name" value="Beta-Casp"/>
    <property type="match status" value="1"/>
</dbReference>
<feature type="compositionally biased region" description="Acidic residues" evidence="2">
    <location>
        <begin position="318"/>
        <end position="335"/>
    </location>
</feature>
<dbReference type="PANTHER" id="PTHR11203">
    <property type="entry name" value="CLEAVAGE AND POLYADENYLATION SPECIFICITY FACTOR FAMILY MEMBER"/>
    <property type="match status" value="1"/>
</dbReference>
<evidence type="ECO:0000256" key="2">
    <source>
        <dbReference type="SAM" id="MobiDB-lite"/>
    </source>
</evidence>
<evidence type="ECO:0000256" key="1">
    <source>
        <dbReference type="ARBA" id="ARBA00022801"/>
    </source>
</evidence>
<gene>
    <name evidence="5" type="ORF">HYH03_014482</name>
</gene>
<dbReference type="InterPro" id="IPR011108">
    <property type="entry name" value="RMMBL"/>
</dbReference>
<dbReference type="AlphaFoldDB" id="A0A835XMN3"/>
<accession>A0A835XMN3</accession>
<evidence type="ECO:0000259" key="3">
    <source>
        <dbReference type="SMART" id="SM00849"/>
    </source>
</evidence>
<dbReference type="GO" id="GO:0016787">
    <property type="term" value="F:hydrolase activity"/>
    <property type="evidence" value="ECO:0007669"/>
    <property type="project" value="UniProtKB-KW"/>
</dbReference>
<organism evidence="5 6">
    <name type="scientific">Edaphochlamys debaryana</name>
    <dbReference type="NCBI Taxonomy" id="47281"/>
    <lineage>
        <taxon>Eukaryota</taxon>
        <taxon>Viridiplantae</taxon>
        <taxon>Chlorophyta</taxon>
        <taxon>core chlorophytes</taxon>
        <taxon>Chlorophyceae</taxon>
        <taxon>CS clade</taxon>
        <taxon>Chlamydomonadales</taxon>
        <taxon>Chlamydomonadales incertae sedis</taxon>
        <taxon>Edaphochlamys</taxon>
    </lineage>
</organism>
<sequence>MAGRTVMFDCGAHFGFKDARRFPEFGLLSRAGRFTEIIDALVITHFHIDHIGALPYFTEVCGYRGPILMTYPTFAIAPLVLGDYVKVNADRPGDRPPYTEEHVRECLRRVTAVDLHQEVSVAPGLSFTFHYAGHVLGAAMVHMAAGHLTCLYTGDFNSSSDRHLGPAALPTAAAGAGPSGGGLRRPDVLICESTYAATLRDSKRARERELLGAIVETVLIPTFAMGRAQELLMLLTDCWERRGLWQVPIYFSSAMASRATTYYQLLLNWTNANVRRTIFSPAAPLAPPRAPASGPPARPTAGGRERRGAERSGHGTEGVEEDREGIGGEEEADEKEEAHACPDPDSSTAAAPTDNPCHSSGALPPDIRNCNGTGKSCAVRAPSDSRAGNVGVLPEADVYGMFRTSPWDRSLLHAPGPAVLFASPGNITSGVSLEAFRAWAGSPRNLVVLAGYQVRGTLGARLEALQGQAGPHAASAGLEVPDGSGGGSGGAGRVEVRCRVRMLAFSAHADVRGLMGLVRRCRPRAVVLVHGQREPMEFLSDRIQKHLGIECHAPSTGSTVALSPRAHVPLGRRCR</sequence>
<feature type="region of interest" description="Disordered" evidence="2">
    <location>
        <begin position="282"/>
        <end position="362"/>
    </location>
</feature>
<evidence type="ECO:0000313" key="6">
    <source>
        <dbReference type="Proteomes" id="UP000612055"/>
    </source>
</evidence>
<dbReference type="InterPro" id="IPR050698">
    <property type="entry name" value="MBL"/>
</dbReference>
<dbReference type="Gene3D" id="3.60.15.10">
    <property type="entry name" value="Ribonuclease Z/Hydroxyacylglutathione hydrolase-like"/>
    <property type="match status" value="2"/>
</dbReference>
<evidence type="ECO:0000313" key="5">
    <source>
        <dbReference type="EMBL" id="KAG2486888.1"/>
    </source>
</evidence>
<dbReference type="Pfam" id="PF07521">
    <property type="entry name" value="RMMBL"/>
    <property type="match status" value="1"/>
</dbReference>
<feature type="compositionally biased region" description="Pro residues" evidence="2">
    <location>
        <begin position="284"/>
        <end position="298"/>
    </location>
</feature>
<dbReference type="GO" id="GO:0004521">
    <property type="term" value="F:RNA endonuclease activity"/>
    <property type="evidence" value="ECO:0007669"/>
    <property type="project" value="TreeGrafter"/>
</dbReference>